<gene>
    <name evidence="1" type="ORF">APZ42_024598</name>
</gene>
<protein>
    <submittedName>
        <fullName evidence="1">Uncharacterized protein</fullName>
    </submittedName>
</protein>
<dbReference type="EMBL" id="LRGB01001665">
    <property type="protein sequence ID" value="KZS10833.1"/>
    <property type="molecule type" value="Genomic_DNA"/>
</dbReference>
<proteinExistence type="predicted"/>
<reference evidence="1 2" key="1">
    <citation type="submission" date="2016-03" db="EMBL/GenBank/DDBJ databases">
        <title>EvidentialGene: Evidence-directed Construction of Genes on Genomes.</title>
        <authorList>
            <person name="Gilbert D.G."/>
            <person name="Choi J.-H."/>
            <person name="Mockaitis K."/>
            <person name="Colbourne J."/>
            <person name="Pfrender M."/>
        </authorList>
    </citation>
    <scope>NUCLEOTIDE SEQUENCE [LARGE SCALE GENOMIC DNA]</scope>
    <source>
        <strain evidence="1 2">Xinb3</strain>
        <tissue evidence="1">Complete organism</tissue>
    </source>
</reference>
<keyword evidence="2" id="KW-1185">Reference proteome</keyword>
<evidence type="ECO:0000313" key="2">
    <source>
        <dbReference type="Proteomes" id="UP000076858"/>
    </source>
</evidence>
<dbReference type="AlphaFoldDB" id="A0A164TWR0"/>
<comment type="caution">
    <text evidence="1">The sequence shown here is derived from an EMBL/GenBank/DDBJ whole genome shotgun (WGS) entry which is preliminary data.</text>
</comment>
<feature type="non-terminal residue" evidence="1">
    <location>
        <position position="177"/>
    </location>
</feature>
<name>A0A164TWR0_9CRUS</name>
<organism evidence="1 2">
    <name type="scientific">Daphnia magna</name>
    <dbReference type="NCBI Taxonomy" id="35525"/>
    <lineage>
        <taxon>Eukaryota</taxon>
        <taxon>Metazoa</taxon>
        <taxon>Ecdysozoa</taxon>
        <taxon>Arthropoda</taxon>
        <taxon>Crustacea</taxon>
        <taxon>Branchiopoda</taxon>
        <taxon>Diplostraca</taxon>
        <taxon>Cladocera</taxon>
        <taxon>Anomopoda</taxon>
        <taxon>Daphniidae</taxon>
        <taxon>Daphnia</taxon>
    </lineage>
</organism>
<accession>A0A164TWR0</accession>
<evidence type="ECO:0000313" key="1">
    <source>
        <dbReference type="EMBL" id="KZS10833.1"/>
    </source>
</evidence>
<sequence>MESNATIRMNEDLLDTNHNSIAISSQLISLGGKLVASEDCASSGYGSESTEKMGKLLNEVFDVFDGRYINKRIKFNNWTKKILDAMMHILNVTFRLFSEKEKYPNSPSESFMSQTTLLSFMMNVRSTIALTKECVNARYITVLSGNGFSVLSVHSTIIQPVTLSCRFFSSCIKEGLR</sequence>
<dbReference type="Proteomes" id="UP000076858">
    <property type="component" value="Unassembled WGS sequence"/>
</dbReference>